<dbReference type="Proteomes" id="UP000886251">
    <property type="component" value="Unassembled WGS sequence"/>
</dbReference>
<dbReference type="SMART" id="SM00155">
    <property type="entry name" value="PLDc"/>
    <property type="match status" value="2"/>
</dbReference>
<dbReference type="PANTHER" id="PTHR21248">
    <property type="entry name" value="CARDIOLIPIN SYNTHASE"/>
    <property type="match status" value="1"/>
</dbReference>
<feature type="domain" description="PLD phosphodiesterase" evidence="2">
    <location>
        <begin position="435"/>
        <end position="462"/>
    </location>
</feature>
<proteinExistence type="predicted"/>
<feature type="compositionally biased region" description="Basic and acidic residues" evidence="1">
    <location>
        <begin position="15"/>
        <end position="24"/>
    </location>
</feature>
<dbReference type="GO" id="GO:0032049">
    <property type="term" value="P:cardiolipin biosynthetic process"/>
    <property type="evidence" value="ECO:0007669"/>
    <property type="project" value="UniProtKB-ARBA"/>
</dbReference>
<dbReference type="AlphaFoldDB" id="A0A831WAA1"/>
<dbReference type="InterPro" id="IPR025202">
    <property type="entry name" value="PLD-like_dom"/>
</dbReference>
<gene>
    <name evidence="3" type="ORF">ENI96_05670</name>
</gene>
<dbReference type="EMBL" id="DRKP01000063">
    <property type="protein sequence ID" value="HEB95902.1"/>
    <property type="molecule type" value="Genomic_DNA"/>
</dbReference>
<dbReference type="PANTHER" id="PTHR21248:SF12">
    <property type="entry name" value="CARDIOLIPIN SYNTHASE C"/>
    <property type="match status" value="1"/>
</dbReference>
<protein>
    <submittedName>
        <fullName evidence="3">Phospholipase D family protein</fullName>
    </submittedName>
</protein>
<accession>A0A831WAA1</accession>
<organism evidence="3">
    <name type="scientific">Sedimenticola thiotaurini</name>
    <dbReference type="NCBI Taxonomy" id="1543721"/>
    <lineage>
        <taxon>Bacteria</taxon>
        <taxon>Pseudomonadati</taxon>
        <taxon>Pseudomonadota</taxon>
        <taxon>Gammaproteobacteria</taxon>
        <taxon>Chromatiales</taxon>
        <taxon>Sedimenticolaceae</taxon>
        <taxon>Sedimenticola</taxon>
    </lineage>
</organism>
<evidence type="ECO:0000313" key="3">
    <source>
        <dbReference type="EMBL" id="HEB95902.1"/>
    </source>
</evidence>
<name>A0A831WAA1_9GAMM</name>
<feature type="domain" description="PLD phosphodiesterase" evidence="2">
    <location>
        <begin position="195"/>
        <end position="222"/>
    </location>
</feature>
<dbReference type="CDD" id="cd09111">
    <property type="entry name" value="PLDc_ymdC_like_1"/>
    <property type="match status" value="1"/>
</dbReference>
<evidence type="ECO:0000259" key="2">
    <source>
        <dbReference type="PROSITE" id="PS50035"/>
    </source>
</evidence>
<comment type="caution">
    <text evidence="3">The sequence shown here is derived from an EMBL/GenBank/DDBJ whole genome shotgun (WGS) entry which is preliminary data.</text>
</comment>
<dbReference type="CDD" id="cd09113">
    <property type="entry name" value="PLDc_ymdC_like_2"/>
    <property type="match status" value="1"/>
</dbReference>
<dbReference type="PROSITE" id="PS50035">
    <property type="entry name" value="PLD"/>
    <property type="match status" value="2"/>
</dbReference>
<dbReference type="InterPro" id="IPR001736">
    <property type="entry name" value="PLipase_D/transphosphatidylase"/>
</dbReference>
<dbReference type="Gene3D" id="3.30.870.10">
    <property type="entry name" value="Endonuclease Chain A"/>
    <property type="match status" value="2"/>
</dbReference>
<dbReference type="SUPFAM" id="SSF56024">
    <property type="entry name" value="Phospholipase D/nuclease"/>
    <property type="match status" value="2"/>
</dbReference>
<dbReference type="Pfam" id="PF13091">
    <property type="entry name" value="PLDc_2"/>
    <property type="match status" value="2"/>
</dbReference>
<evidence type="ECO:0000256" key="1">
    <source>
        <dbReference type="SAM" id="MobiDB-lite"/>
    </source>
</evidence>
<sequence length="544" mass="60229">MTVTGCEPGTGGEGRPLHPGRESGRGGALAAGVREPWRLWILLLLLLTAGCTTLPDNGDRVASRAVTDTGDTRLGRLVAARAAEHPGESGFILLDDGLDAFVARAALARIADRSIDLQYYLYHQDLVGALLMYNLLQAADRGVRVRILVDDMDLSERDQGLLTIDAHPNIEVRIFNPFRRDVPRLLQFATRFGKVTRRMHNKSFTVDNQATVVGGRNIGDEYFDANPDLAFGDLDVLAVGRVVPGVSASFDDFWNHPLSYPVASFLADSRPLMGLDRLRREAALFWQQQKDSPYVTALRNSTLARGFESGDFTFLWGDAKAVYDSPDKITHGTDRAEYHLTPQLEPYVASMQRELIVLSAYFVPGREGVRFFKDLRQRGIRVRILTNSLASTDVPIVHAGYAGYRRELLEAGVELYEVSSVNPKVEGGGGIGGSSRASLHAKSFVIDRKTVFIGSLNLDPRSDKQNTEIGLVIDSPEMGAIMGREFDQGVEKVAYRLRLNDEGAIEWVERRGGDEIVYHTEPRTSWFTRLWVGVASLLPIESQL</sequence>
<reference evidence="3" key="1">
    <citation type="journal article" date="2020" name="mSystems">
        <title>Genome- and Community-Level Interaction Insights into Carbon Utilization and Element Cycling Functions of Hydrothermarchaeota in Hydrothermal Sediment.</title>
        <authorList>
            <person name="Zhou Z."/>
            <person name="Liu Y."/>
            <person name="Xu W."/>
            <person name="Pan J."/>
            <person name="Luo Z.H."/>
            <person name="Li M."/>
        </authorList>
    </citation>
    <scope>NUCLEOTIDE SEQUENCE [LARGE SCALE GENOMIC DNA]</scope>
    <source>
        <strain evidence="3">HyVt-443</strain>
    </source>
</reference>
<feature type="region of interest" description="Disordered" evidence="1">
    <location>
        <begin position="1"/>
        <end position="27"/>
    </location>
</feature>
<dbReference type="GO" id="GO:0030572">
    <property type="term" value="F:phosphatidyltransferase activity"/>
    <property type="evidence" value="ECO:0007669"/>
    <property type="project" value="UniProtKB-ARBA"/>
</dbReference>